<dbReference type="InterPro" id="IPR025049">
    <property type="entry name" value="Mfa-like_1"/>
</dbReference>
<protein>
    <recommendedName>
        <fullName evidence="2">Fimbrillin family protein</fullName>
    </recommendedName>
</protein>
<name>A0A645BN34_9ZZZZ</name>
<dbReference type="CDD" id="cd13121">
    <property type="entry name" value="BF2867_like_C"/>
    <property type="match status" value="1"/>
</dbReference>
<evidence type="ECO:0008006" key="2">
    <source>
        <dbReference type="Google" id="ProtNLM"/>
    </source>
</evidence>
<comment type="caution">
    <text evidence="1">The sequence shown here is derived from an EMBL/GenBank/DDBJ whole genome shotgun (WGS) entry which is preliminary data.</text>
</comment>
<dbReference type="Pfam" id="PF13149">
    <property type="entry name" value="Mfa_like_1"/>
    <property type="match status" value="1"/>
</dbReference>
<dbReference type="AlphaFoldDB" id="A0A645BN34"/>
<dbReference type="Gene3D" id="2.60.40.2630">
    <property type="match status" value="1"/>
</dbReference>
<sequence>MKQSRALCFALCAFALLTSCEKEQRVENGKMEAVRFFASYEGEIATKATNPFTVGYKSTIIAYQSGESPLTSTPMAGTPLEATSSTGSVLTPENPLYVPKGIYDFYSVSLNSTVSPGITFTSGVSAQLANNKDYLWAKVPSVNEGGNVGFAYRHKAVGIEINLSQGSGISGLTVTSIKFTPSKADASSKMSLATGEIGKAAQKDVLTEMALSGSKGSYIMVPLGSLSLDIEITANLTIGGTPVTGKKYLASIPARSYEGGTLYTLNLSVSATSLTFTSTVLEDWTSQTITGVTLTEQ</sequence>
<dbReference type="PROSITE" id="PS51257">
    <property type="entry name" value="PROKAR_LIPOPROTEIN"/>
    <property type="match status" value="1"/>
</dbReference>
<reference evidence="1" key="1">
    <citation type="submission" date="2019-08" db="EMBL/GenBank/DDBJ databases">
        <authorList>
            <person name="Kucharzyk K."/>
            <person name="Murdoch R.W."/>
            <person name="Higgins S."/>
            <person name="Loffler F."/>
        </authorList>
    </citation>
    <scope>NUCLEOTIDE SEQUENCE</scope>
</reference>
<dbReference type="EMBL" id="VSSQ01021176">
    <property type="protein sequence ID" value="MPM66582.1"/>
    <property type="molecule type" value="Genomic_DNA"/>
</dbReference>
<accession>A0A645BN34</accession>
<gene>
    <name evidence="1" type="ORF">SDC9_113492</name>
</gene>
<proteinExistence type="predicted"/>
<evidence type="ECO:0000313" key="1">
    <source>
        <dbReference type="EMBL" id="MPM66582.1"/>
    </source>
</evidence>
<organism evidence="1">
    <name type="scientific">bioreactor metagenome</name>
    <dbReference type="NCBI Taxonomy" id="1076179"/>
    <lineage>
        <taxon>unclassified sequences</taxon>
        <taxon>metagenomes</taxon>
        <taxon>ecological metagenomes</taxon>
    </lineage>
</organism>
<dbReference type="CDD" id="cd13120">
    <property type="entry name" value="BF2867_like_N"/>
    <property type="match status" value="1"/>
</dbReference>